<keyword evidence="2" id="KW-1133">Transmembrane helix</keyword>
<dbReference type="Proteomes" id="UP000310636">
    <property type="component" value="Unassembled WGS sequence"/>
</dbReference>
<dbReference type="PANTHER" id="PTHR21666:SF270">
    <property type="entry name" value="MUREIN HYDROLASE ACTIVATOR ENVC"/>
    <property type="match status" value="1"/>
</dbReference>
<dbReference type="OrthoDB" id="2986589at2"/>
<proteinExistence type="predicted"/>
<dbReference type="EMBL" id="SSOB01000003">
    <property type="protein sequence ID" value="THF83803.1"/>
    <property type="molecule type" value="Genomic_DNA"/>
</dbReference>
<feature type="transmembrane region" description="Helical" evidence="2">
    <location>
        <begin position="146"/>
        <end position="164"/>
    </location>
</feature>
<accession>A0A4V3WGD2</accession>
<organism evidence="4 5">
    <name type="scientific">Cohnella fermenti</name>
    <dbReference type="NCBI Taxonomy" id="2565925"/>
    <lineage>
        <taxon>Bacteria</taxon>
        <taxon>Bacillati</taxon>
        <taxon>Bacillota</taxon>
        <taxon>Bacilli</taxon>
        <taxon>Bacillales</taxon>
        <taxon>Paenibacillaceae</taxon>
        <taxon>Cohnella</taxon>
    </lineage>
</organism>
<evidence type="ECO:0000313" key="5">
    <source>
        <dbReference type="Proteomes" id="UP000310636"/>
    </source>
</evidence>
<keyword evidence="2" id="KW-0472">Membrane</keyword>
<keyword evidence="2" id="KW-0812">Transmembrane</keyword>
<dbReference type="RefSeq" id="WP_136368432.1">
    <property type="nucleotide sequence ID" value="NZ_SSOB01000003.1"/>
</dbReference>
<reference evidence="4 5" key="1">
    <citation type="submission" date="2019-04" db="EMBL/GenBank/DDBJ databases">
        <title>Cohnella sp. nov. isolated from preserved vegetables.</title>
        <authorList>
            <person name="Lin S.-Y."/>
            <person name="Hung M.-H."/>
            <person name="Young C.-C."/>
        </authorList>
    </citation>
    <scope>NUCLEOTIDE SEQUENCE [LARGE SCALE GENOMIC DNA]</scope>
    <source>
        <strain evidence="4 5">CC-MHH1044</strain>
    </source>
</reference>
<evidence type="ECO:0000259" key="3">
    <source>
        <dbReference type="Pfam" id="PF01551"/>
    </source>
</evidence>
<comment type="caution">
    <text evidence="4">The sequence shown here is derived from an EMBL/GenBank/DDBJ whole genome shotgun (WGS) entry which is preliminary data.</text>
</comment>
<dbReference type="PANTHER" id="PTHR21666">
    <property type="entry name" value="PEPTIDASE-RELATED"/>
    <property type="match status" value="1"/>
</dbReference>
<sequence length="344" mass="37101">MQVRKNVRERRKNRILQLSRRLDEEGTDAREAEIRTTANLIPSQGARHEPKPAAEAANSPDATGSLDALDRYLEQDPEKWWKERQRLQFSNPVRGGSEAERGAGGIGSIKRLSDFPNLAGSGGSGWREGPSYPEAGGTLGRFLRSLLLRTAVAALLLGAGWVWFRLELPGSGQAQAWTAQAVTRDMNYIAVQEWYEKTFGSAPAFLELLNRPDSSEAVSADWGKEDIAVPLVGTIVKTFGQDGAGIRMTAPAGSPIRAVHAGRVTQVTTDAHGVATVLIQHPNRIVSVYGGLDRVDVKANDWVETGAAIGELAAGDGGAEEGSFYFALQQNGQSLDPSEVIPFD</sequence>
<name>A0A4V3WGD2_9BACL</name>
<dbReference type="InterPro" id="IPR050570">
    <property type="entry name" value="Cell_wall_metabolism_enzyme"/>
</dbReference>
<dbReference type="AlphaFoldDB" id="A0A4V3WGD2"/>
<dbReference type="GO" id="GO:0004222">
    <property type="term" value="F:metalloendopeptidase activity"/>
    <property type="evidence" value="ECO:0007669"/>
    <property type="project" value="TreeGrafter"/>
</dbReference>
<dbReference type="InterPro" id="IPR016047">
    <property type="entry name" value="M23ase_b-sheet_dom"/>
</dbReference>
<feature type="domain" description="M23ase beta-sheet core" evidence="3">
    <location>
        <begin position="244"/>
        <end position="337"/>
    </location>
</feature>
<evidence type="ECO:0000256" key="2">
    <source>
        <dbReference type="SAM" id="Phobius"/>
    </source>
</evidence>
<dbReference type="SUPFAM" id="SSF51261">
    <property type="entry name" value="Duplicated hybrid motif"/>
    <property type="match status" value="1"/>
</dbReference>
<keyword evidence="5" id="KW-1185">Reference proteome</keyword>
<gene>
    <name evidence="4" type="ORF">E6C55_03735</name>
</gene>
<dbReference type="Gene3D" id="2.70.70.10">
    <property type="entry name" value="Glucose Permease (Domain IIA)"/>
    <property type="match status" value="1"/>
</dbReference>
<evidence type="ECO:0000256" key="1">
    <source>
        <dbReference type="SAM" id="MobiDB-lite"/>
    </source>
</evidence>
<evidence type="ECO:0000313" key="4">
    <source>
        <dbReference type="EMBL" id="THF83803.1"/>
    </source>
</evidence>
<dbReference type="InterPro" id="IPR011055">
    <property type="entry name" value="Dup_hybrid_motif"/>
</dbReference>
<dbReference type="CDD" id="cd12797">
    <property type="entry name" value="M23_peptidase"/>
    <property type="match status" value="1"/>
</dbReference>
<protein>
    <submittedName>
        <fullName evidence="4">M23 family metallopeptidase</fullName>
    </submittedName>
</protein>
<feature type="region of interest" description="Disordered" evidence="1">
    <location>
        <begin position="35"/>
        <end position="64"/>
    </location>
</feature>
<dbReference type="Pfam" id="PF01551">
    <property type="entry name" value="Peptidase_M23"/>
    <property type="match status" value="1"/>
</dbReference>